<comment type="caution">
    <text evidence="1">The sequence shown here is derived from an EMBL/GenBank/DDBJ whole genome shotgun (WGS) entry which is preliminary data.</text>
</comment>
<evidence type="ECO:0000313" key="2">
    <source>
        <dbReference type="Proteomes" id="UP000886523"/>
    </source>
</evidence>
<keyword evidence="2" id="KW-1185">Reference proteome</keyword>
<reference evidence="1" key="1">
    <citation type="journal article" date="2020" name="Nat. Commun.">
        <title>Large-scale genome sequencing of mycorrhizal fungi provides insights into the early evolution of symbiotic traits.</title>
        <authorList>
            <person name="Miyauchi S."/>
            <person name="Kiss E."/>
            <person name="Kuo A."/>
            <person name="Drula E."/>
            <person name="Kohler A."/>
            <person name="Sanchez-Garcia M."/>
            <person name="Morin E."/>
            <person name="Andreopoulos B."/>
            <person name="Barry K.W."/>
            <person name="Bonito G."/>
            <person name="Buee M."/>
            <person name="Carver A."/>
            <person name="Chen C."/>
            <person name="Cichocki N."/>
            <person name="Clum A."/>
            <person name="Culley D."/>
            <person name="Crous P.W."/>
            <person name="Fauchery L."/>
            <person name="Girlanda M."/>
            <person name="Hayes R.D."/>
            <person name="Keri Z."/>
            <person name="LaButti K."/>
            <person name="Lipzen A."/>
            <person name="Lombard V."/>
            <person name="Magnuson J."/>
            <person name="Maillard F."/>
            <person name="Murat C."/>
            <person name="Nolan M."/>
            <person name="Ohm R.A."/>
            <person name="Pangilinan J."/>
            <person name="Pereira M.F."/>
            <person name="Perotto S."/>
            <person name="Peter M."/>
            <person name="Pfister S."/>
            <person name="Riley R."/>
            <person name="Sitrit Y."/>
            <person name="Stielow J.B."/>
            <person name="Szollosi G."/>
            <person name="Zifcakova L."/>
            <person name="Stursova M."/>
            <person name="Spatafora J.W."/>
            <person name="Tedersoo L."/>
            <person name="Vaario L.M."/>
            <person name="Yamada A."/>
            <person name="Yan M."/>
            <person name="Wang P."/>
            <person name="Xu J."/>
            <person name="Bruns T."/>
            <person name="Baldrian P."/>
            <person name="Vilgalys R."/>
            <person name="Dunand C."/>
            <person name="Henrissat B."/>
            <person name="Grigoriev I.V."/>
            <person name="Hibbett D."/>
            <person name="Nagy L.G."/>
            <person name="Martin F.M."/>
        </authorList>
    </citation>
    <scope>NUCLEOTIDE SEQUENCE</scope>
    <source>
        <strain evidence="1">UP504</strain>
    </source>
</reference>
<dbReference type="Proteomes" id="UP000886523">
    <property type="component" value="Unassembled WGS sequence"/>
</dbReference>
<proteinExistence type="predicted"/>
<accession>A0A9P6B7U1</accession>
<name>A0A9P6B7U1_9AGAM</name>
<gene>
    <name evidence="1" type="ORF">BS47DRAFT_126068</name>
</gene>
<evidence type="ECO:0000313" key="1">
    <source>
        <dbReference type="EMBL" id="KAF9519110.1"/>
    </source>
</evidence>
<organism evidence="1 2">
    <name type="scientific">Hydnum rufescens UP504</name>
    <dbReference type="NCBI Taxonomy" id="1448309"/>
    <lineage>
        <taxon>Eukaryota</taxon>
        <taxon>Fungi</taxon>
        <taxon>Dikarya</taxon>
        <taxon>Basidiomycota</taxon>
        <taxon>Agaricomycotina</taxon>
        <taxon>Agaricomycetes</taxon>
        <taxon>Cantharellales</taxon>
        <taxon>Hydnaceae</taxon>
        <taxon>Hydnum</taxon>
    </lineage>
</organism>
<dbReference type="AlphaFoldDB" id="A0A9P6B7U1"/>
<protein>
    <submittedName>
        <fullName evidence="1">Uncharacterized protein</fullName>
    </submittedName>
</protein>
<sequence>MNIALTGDRLSAVLITDTAALLVGMSVYHPRRRITHLPVPSPCQTLRCVLLLHRLLILCPKWEWRSRGGYIYAGRRVRKVCTGSLGSRAGLGSRSVAHVLRNVITSEPITPTIPSFRRVISMLALPSRARQYDHWDWHLVKGFLALHGLFPQFHLEEGYRYIHDLFFRFFSSW</sequence>
<dbReference type="EMBL" id="MU128920">
    <property type="protein sequence ID" value="KAF9519110.1"/>
    <property type="molecule type" value="Genomic_DNA"/>
</dbReference>